<dbReference type="Pfam" id="PF00528">
    <property type="entry name" value="BPD_transp_1"/>
    <property type="match status" value="1"/>
</dbReference>
<feature type="transmembrane region" description="Helical" evidence="7">
    <location>
        <begin position="20"/>
        <end position="40"/>
    </location>
</feature>
<name>A0ABM9CSK0_9BACL</name>
<dbReference type="PANTHER" id="PTHR30193">
    <property type="entry name" value="ABC TRANSPORTER PERMEASE PROTEIN"/>
    <property type="match status" value="1"/>
</dbReference>
<evidence type="ECO:0000256" key="5">
    <source>
        <dbReference type="ARBA" id="ARBA00022989"/>
    </source>
</evidence>
<evidence type="ECO:0000256" key="4">
    <source>
        <dbReference type="ARBA" id="ARBA00022692"/>
    </source>
</evidence>
<keyword evidence="6 7" id="KW-0472">Membrane</keyword>
<keyword evidence="10" id="KW-1185">Reference proteome</keyword>
<feature type="transmembrane region" description="Helical" evidence="7">
    <location>
        <begin position="164"/>
        <end position="189"/>
    </location>
</feature>
<evidence type="ECO:0000256" key="2">
    <source>
        <dbReference type="ARBA" id="ARBA00022448"/>
    </source>
</evidence>
<keyword evidence="2 7" id="KW-0813">Transport</keyword>
<comment type="similarity">
    <text evidence="7">Belongs to the binding-protein-dependent transport system permease family.</text>
</comment>
<feature type="domain" description="ABC transmembrane type-1" evidence="8">
    <location>
        <begin position="78"/>
        <end position="293"/>
    </location>
</feature>
<sequence length="306" mass="35028">MKALSFRNVTKDWVRNKYIYLMLLPVVVFYIIFMYAPMYGLQIAFKDFMPTKGIWNSDWVGFKHFVSFYNSYYFWRIVRNTILLSVFDLIFGFPAPILLALLLNELRNKLFRSIVQSISYLPHFISIVVIAGMMVDFLASDGLINQITSWFDVKPISYLLLPQWFRTIYVSSGVWQGVGWGSIIYLAAISGIDPSLYEAAKVDGAGRLRQLTNVTLPGIMPTIMILLILRVGHLLSGGSFEKILLLYNATTYETSDVISTFVYRRGLLQFDYGFSTAIGLVNNLVNFVLLLTANALSRRLSEHKLW</sequence>
<dbReference type="InterPro" id="IPR035906">
    <property type="entry name" value="MetI-like_sf"/>
</dbReference>
<dbReference type="RefSeq" id="WP_236291344.1">
    <property type="nucleotide sequence ID" value="NZ_CAKMMW010000020.1"/>
</dbReference>
<keyword evidence="5 7" id="KW-1133">Transmembrane helix</keyword>
<evidence type="ECO:0000256" key="6">
    <source>
        <dbReference type="ARBA" id="ARBA00023136"/>
    </source>
</evidence>
<keyword evidence="3" id="KW-1003">Cell membrane</keyword>
<evidence type="ECO:0000256" key="3">
    <source>
        <dbReference type="ARBA" id="ARBA00022475"/>
    </source>
</evidence>
<evidence type="ECO:0000259" key="8">
    <source>
        <dbReference type="PROSITE" id="PS50928"/>
    </source>
</evidence>
<dbReference type="EMBL" id="CAKMMW010000020">
    <property type="protein sequence ID" value="CAH1221580.1"/>
    <property type="molecule type" value="Genomic_DNA"/>
</dbReference>
<comment type="subcellular location">
    <subcellularLocation>
        <location evidence="1 7">Cell membrane</location>
        <topology evidence="1 7">Multi-pass membrane protein</topology>
    </subcellularLocation>
</comment>
<dbReference type="InterPro" id="IPR000515">
    <property type="entry name" value="MetI-like"/>
</dbReference>
<feature type="transmembrane region" description="Helical" evidence="7">
    <location>
        <begin position="210"/>
        <end position="229"/>
    </location>
</feature>
<gene>
    <name evidence="9" type="primary">yteP_76</name>
    <name evidence="9" type="ORF">PAECIP111891_05241</name>
</gene>
<evidence type="ECO:0000313" key="10">
    <source>
        <dbReference type="Proteomes" id="UP000838821"/>
    </source>
</evidence>
<dbReference type="PROSITE" id="PS50928">
    <property type="entry name" value="ABC_TM1"/>
    <property type="match status" value="1"/>
</dbReference>
<dbReference type="InterPro" id="IPR051393">
    <property type="entry name" value="ABC_transporter_permease"/>
</dbReference>
<proteinExistence type="inferred from homology"/>
<dbReference type="SUPFAM" id="SSF161098">
    <property type="entry name" value="MetI-like"/>
    <property type="match status" value="1"/>
</dbReference>
<evidence type="ECO:0000313" key="9">
    <source>
        <dbReference type="EMBL" id="CAH1221580.1"/>
    </source>
</evidence>
<organism evidence="9 10">
    <name type="scientific">Paenibacillus allorhizoplanae</name>
    <dbReference type="NCBI Taxonomy" id="2905648"/>
    <lineage>
        <taxon>Bacteria</taxon>
        <taxon>Bacillati</taxon>
        <taxon>Bacillota</taxon>
        <taxon>Bacilli</taxon>
        <taxon>Bacillales</taxon>
        <taxon>Paenibacillaceae</taxon>
        <taxon>Paenibacillus</taxon>
    </lineage>
</organism>
<dbReference type="Gene3D" id="1.10.3720.10">
    <property type="entry name" value="MetI-like"/>
    <property type="match status" value="1"/>
</dbReference>
<accession>A0ABM9CSK0</accession>
<dbReference type="CDD" id="cd06261">
    <property type="entry name" value="TM_PBP2"/>
    <property type="match status" value="1"/>
</dbReference>
<feature type="transmembrane region" description="Helical" evidence="7">
    <location>
        <begin position="82"/>
        <end position="103"/>
    </location>
</feature>
<feature type="transmembrane region" description="Helical" evidence="7">
    <location>
        <begin position="124"/>
        <end position="144"/>
    </location>
</feature>
<dbReference type="Proteomes" id="UP000838821">
    <property type="component" value="Unassembled WGS sequence"/>
</dbReference>
<reference evidence="9" key="1">
    <citation type="submission" date="2022-01" db="EMBL/GenBank/DDBJ databases">
        <authorList>
            <person name="Criscuolo A."/>
        </authorList>
    </citation>
    <scope>NUCLEOTIDE SEQUENCE</scope>
    <source>
        <strain evidence="9">CIP111891</strain>
    </source>
</reference>
<evidence type="ECO:0000256" key="1">
    <source>
        <dbReference type="ARBA" id="ARBA00004651"/>
    </source>
</evidence>
<dbReference type="PANTHER" id="PTHR30193:SF44">
    <property type="entry name" value="LACTOSE TRANSPORT SYSTEM PERMEASE PROTEIN LACF"/>
    <property type="match status" value="1"/>
</dbReference>
<comment type="caution">
    <text evidence="9">The sequence shown here is derived from an EMBL/GenBank/DDBJ whole genome shotgun (WGS) entry which is preliminary data.</text>
</comment>
<keyword evidence="4 7" id="KW-0812">Transmembrane</keyword>
<evidence type="ECO:0000256" key="7">
    <source>
        <dbReference type="RuleBase" id="RU363032"/>
    </source>
</evidence>
<feature type="transmembrane region" description="Helical" evidence="7">
    <location>
        <begin position="272"/>
        <end position="296"/>
    </location>
</feature>
<protein>
    <submittedName>
        <fullName evidence="9">Multiple-sugar transport system permease YteP</fullName>
    </submittedName>
</protein>